<accession>L9YSE3</accession>
<evidence type="ECO:0000313" key="2">
    <source>
        <dbReference type="EMBL" id="ELY77140.1"/>
    </source>
</evidence>
<protein>
    <submittedName>
        <fullName evidence="2">Uncharacterized protein</fullName>
    </submittedName>
</protein>
<comment type="caution">
    <text evidence="2">The sequence shown here is derived from an EMBL/GenBank/DDBJ whole genome shotgun (WGS) entry which is preliminary data.</text>
</comment>
<keyword evidence="1" id="KW-1133">Transmembrane helix</keyword>
<keyword evidence="1" id="KW-0812">Transmembrane</keyword>
<keyword evidence="3" id="KW-1185">Reference proteome</keyword>
<reference evidence="2 3" key="1">
    <citation type="journal article" date="2014" name="PLoS Genet.">
        <title>Phylogenetically driven sequencing of extremely halophilic archaea reveals strategies for static and dynamic osmo-response.</title>
        <authorList>
            <person name="Becker E.A."/>
            <person name="Seitzer P.M."/>
            <person name="Tritt A."/>
            <person name="Larsen D."/>
            <person name="Krusor M."/>
            <person name="Yao A.I."/>
            <person name="Wu D."/>
            <person name="Madern D."/>
            <person name="Eisen J.A."/>
            <person name="Darling A.E."/>
            <person name="Facciotti M.T."/>
        </authorList>
    </citation>
    <scope>NUCLEOTIDE SEQUENCE [LARGE SCALE GENOMIC DNA]</scope>
    <source>
        <strain evidence="2 3">JCM 14663</strain>
    </source>
</reference>
<dbReference type="EMBL" id="AOIJ01000063">
    <property type="protein sequence ID" value="ELY77140.1"/>
    <property type="molecule type" value="Genomic_DNA"/>
</dbReference>
<keyword evidence="1" id="KW-0472">Membrane</keyword>
<evidence type="ECO:0000256" key="1">
    <source>
        <dbReference type="SAM" id="Phobius"/>
    </source>
</evidence>
<sequence>MVALAIICISALIIAMSVAIALVLLRGYRHDPGHTGQLQLAVGLILLTTVPELLRIALPTLTRVGTIERSFFVTGCELLGLGVILWAIFGGET</sequence>
<gene>
    <name evidence="2" type="ORF">C486_16865</name>
</gene>
<dbReference type="AlphaFoldDB" id="L9YSE3"/>
<feature type="transmembrane region" description="Helical" evidence="1">
    <location>
        <begin position="37"/>
        <end position="58"/>
    </location>
</feature>
<evidence type="ECO:0000313" key="3">
    <source>
        <dbReference type="Proteomes" id="UP000011592"/>
    </source>
</evidence>
<dbReference type="Proteomes" id="UP000011592">
    <property type="component" value="Unassembled WGS sequence"/>
</dbReference>
<proteinExistence type="predicted"/>
<organism evidence="2 3">
    <name type="scientific">Natrinema gari JCM 14663</name>
    <dbReference type="NCBI Taxonomy" id="1230459"/>
    <lineage>
        <taxon>Archaea</taxon>
        <taxon>Methanobacteriati</taxon>
        <taxon>Methanobacteriota</taxon>
        <taxon>Stenosarchaea group</taxon>
        <taxon>Halobacteria</taxon>
        <taxon>Halobacteriales</taxon>
        <taxon>Natrialbaceae</taxon>
        <taxon>Natrinema</taxon>
    </lineage>
</organism>
<name>L9YSE3_9EURY</name>
<feature type="transmembrane region" description="Helical" evidence="1">
    <location>
        <begin position="70"/>
        <end position="89"/>
    </location>
</feature>